<keyword evidence="1" id="KW-0378">Hydrolase</keyword>
<sequence length="87" mass="9854">MRAVPKLIKHPDWAVTGIPKAERRLSSINIDLLDARAQDAMRKVCKFAREVLDITAAELRPGVTTDYLDNVCHKACVERKVFVYVSE</sequence>
<keyword evidence="2" id="KW-1185">Reference proteome</keyword>
<dbReference type="PANTHER" id="PTHR43330">
    <property type="entry name" value="METHIONINE AMINOPEPTIDASE"/>
    <property type="match status" value="1"/>
</dbReference>
<dbReference type="EMBL" id="RYZW01000154">
    <property type="protein sequence ID" value="TDZ40758.1"/>
    <property type="molecule type" value="Genomic_DNA"/>
</dbReference>
<keyword evidence="1" id="KW-0645">Protease</keyword>
<evidence type="ECO:0000313" key="1">
    <source>
        <dbReference type="EMBL" id="TDZ40758.1"/>
    </source>
</evidence>
<dbReference type="STRING" id="5466.A0A4R8QNS7"/>
<keyword evidence="1" id="KW-0031">Aminopeptidase</keyword>
<proteinExistence type="predicted"/>
<reference evidence="1 2" key="1">
    <citation type="submission" date="2018-12" db="EMBL/GenBank/DDBJ databases">
        <title>Genome sequence and assembly of Colletotrichum trifolii.</title>
        <authorList>
            <person name="Gan P."/>
            <person name="Shirasu K."/>
        </authorList>
    </citation>
    <scope>NUCLEOTIDE SEQUENCE [LARGE SCALE GENOMIC DNA]</scope>
    <source>
        <strain evidence="1 2">543-2</strain>
    </source>
</reference>
<evidence type="ECO:0000313" key="2">
    <source>
        <dbReference type="Proteomes" id="UP000295703"/>
    </source>
</evidence>
<comment type="caution">
    <text evidence="1">The sequence shown here is derived from an EMBL/GenBank/DDBJ whole genome shotgun (WGS) entry which is preliminary data.</text>
</comment>
<gene>
    <name evidence="1" type="primary">fma1-0</name>
    <name evidence="1" type="ORF">CTRI78_v010147</name>
</gene>
<dbReference type="AlphaFoldDB" id="A0A4R8QNS7"/>
<dbReference type="Gene3D" id="3.90.230.10">
    <property type="entry name" value="Creatinase/methionine aminopeptidase superfamily"/>
    <property type="match status" value="1"/>
</dbReference>
<protein>
    <submittedName>
        <fullName evidence="1">Methionine aminopeptidase 1</fullName>
    </submittedName>
</protein>
<dbReference type="PANTHER" id="PTHR43330:SF15">
    <property type="entry name" value="METHIONINE AMINOPEPTIDASE"/>
    <property type="match status" value="1"/>
</dbReference>
<accession>A0A4R8QNS7</accession>
<dbReference type="GO" id="GO:0005829">
    <property type="term" value="C:cytosol"/>
    <property type="evidence" value="ECO:0007669"/>
    <property type="project" value="TreeGrafter"/>
</dbReference>
<dbReference type="Proteomes" id="UP000295703">
    <property type="component" value="Unassembled WGS sequence"/>
</dbReference>
<dbReference type="InterPro" id="IPR036005">
    <property type="entry name" value="Creatinase/aminopeptidase-like"/>
</dbReference>
<dbReference type="SUPFAM" id="SSF55920">
    <property type="entry name" value="Creatinase/aminopeptidase"/>
    <property type="match status" value="1"/>
</dbReference>
<organism evidence="1 2">
    <name type="scientific">Colletotrichum trifolii</name>
    <dbReference type="NCBI Taxonomy" id="5466"/>
    <lineage>
        <taxon>Eukaryota</taxon>
        <taxon>Fungi</taxon>
        <taxon>Dikarya</taxon>
        <taxon>Ascomycota</taxon>
        <taxon>Pezizomycotina</taxon>
        <taxon>Sordariomycetes</taxon>
        <taxon>Hypocreomycetidae</taxon>
        <taxon>Glomerellales</taxon>
        <taxon>Glomerellaceae</taxon>
        <taxon>Colletotrichum</taxon>
        <taxon>Colletotrichum orbiculare species complex</taxon>
    </lineage>
</organism>
<dbReference type="GO" id="GO:0070006">
    <property type="term" value="F:metalloaminopeptidase activity"/>
    <property type="evidence" value="ECO:0007669"/>
    <property type="project" value="TreeGrafter"/>
</dbReference>
<name>A0A4R8QNS7_COLTR</name>